<protein>
    <recommendedName>
        <fullName evidence="1">F-box domain-containing protein</fullName>
    </recommendedName>
</protein>
<dbReference type="OrthoDB" id="2687876at2759"/>
<accession>A0A8H4KBA6</accession>
<gene>
    <name evidence="2" type="ORF">F53441_9675</name>
</gene>
<evidence type="ECO:0000259" key="1">
    <source>
        <dbReference type="Pfam" id="PF00646"/>
    </source>
</evidence>
<sequence>MPSSDDVETYLDNRLGGRLGESTPKTSEEWETIINTCSYHRATFYFPFVEVSLMAVPISIVGNFNRPSANASLGALAVLPENILSQVVMELDFKSLRLFRNTSRSTHEAVTSVPGYKQVMRHSLRAVFSLYRLNLDHVVTLGKVHRALTKATCDLCDDFAGFLFLPTATRCCYNCLRTKPETAIIGRMDVVANCPQRYRNSLIRAMRDRPPLVFNVQDWLQPGHIRADDQSALTSDVIDAYSRIADIEAHPSTIPETGWLEHRSGAAIPLGHFHIPTDTTEHGISCKGCYKVFLGDKTERARERSHFPDVPEGCEDRDRSFSKQGFRVHFESYEGAKELWARSRNGQNAGFRSDFVDRGGISFEEDQMMMYFRQQLEPNLDADAQV</sequence>
<dbReference type="InterPro" id="IPR001810">
    <property type="entry name" value="F-box_dom"/>
</dbReference>
<evidence type="ECO:0000313" key="3">
    <source>
        <dbReference type="Proteomes" id="UP000605986"/>
    </source>
</evidence>
<dbReference type="Proteomes" id="UP000605986">
    <property type="component" value="Unassembled WGS sequence"/>
</dbReference>
<reference evidence="2" key="1">
    <citation type="submission" date="2020-01" db="EMBL/GenBank/DDBJ databases">
        <title>Identification and distribution of gene clusters putatively required for synthesis of sphingolipid metabolism inhibitors in phylogenetically diverse species of the filamentous fungus Fusarium.</title>
        <authorList>
            <person name="Kim H.-S."/>
            <person name="Busman M."/>
            <person name="Brown D.W."/>
            <person name="Divon H."/>
            <person name="Uhlig S."/>
            <person name="Proctor R.H."/>
        </authorList>
    </citation>
    <scope>NUCLEOTIDE SEQUENCE</scope>
    <source>
        <strain evidence="2">NRRL 53441</strain>
    </source>
</reference>
<name>A0A8H4KBA6_9HYPO</name>
<dbReference type="Pfam" id="PF00646">
    <property type="entry name" value="F-box"/>
    <property type="match status" value="1"/>
</dbReference>
<dbReference type="EMBL" id="JAADJG010000445">
    <property type="protein sequence ID" value="KAF4446741.1"/>
    <property type="molecule type" value="Genomic_DNA"/>
</dbReference>
<evidence type="ECO:0000313" key="2">
    <source>
        <dbReference type="EMBL" id="KAF4446741.1"/>
    </source>
</evidence>
<feature type="domain" description="F-box" evidence="1">
    <location>
        <begin position="79"/>
        <end position="116"/>
    </location>
</feature>
<organism evidence="2 3">
    <name type="scientific">Fusarium austroafricanum</name>
    <dbReference type="NCBI Taxonomy" id="2364996"/>
    <lineage>
        <taxon>Eukaryota</taxon>
        <taxon>Fungi</taxon>
        <taxon>Dikarya</taxon>
        <taxon>Ascomycota</taxon>
        <taxon>Pezizomycotina</taxon>
        <taxon>Sordariomycetes</taxon>
        <taxon>Hypocreomycetidae</taxon>
        <taxon>Hypocreales</taxon>
        <taxon>Nectriaceae</taxon>
        <taxon>Fusarium</taxon>
        <taxon>Fusarium concolor species complex</taxon>
    </lineage>
</organism>
<proteinExistence type="predicted"/>
<comment type="caution">
    <text evidence="2">The sequence shown here is derived from an EMBL/GenBank/DDBJ whole genome shotgun (WGS) entry which is preliminary data.</text>
</comment>
<keyword evidence="3" id="KW-1185">Reference proteome</keyword>
<dbReference type="AlphaFoldDB" id="A0A8H4KBA6"/>